<protein>
    <submittedName>
        <fullName evidence="16">Uncharacterized protein</fullName>
    </submittedName>
</protein>
<organism evidence="15 16">
    <name type="scientific">Strongyloides stercoralis</name>
    <name type="common">Threadworm</name>
    <dbReference type="NCBI Taxonomy" id="6248"/>
    <lineage>
        <taxon>Eukaryota</taxon>
        <taxon>Metazoa</taxon>
        <taxon>Ecdysozoa</taxon>
        <taxon>Nematoda</taxon>
        <taxon>Chromadorea</taxon>
        <taxon>Rhabditida</taxon>
        <taxon>Tylenchina</taxon>
        <taxon>Panagrolaimomorpha</taxon>
        <taxon>Strongyloidoidea</taxon>
        <taxon>Strongyloididae</taxon>
        <taxon>Strongyloides</taxon>
    </lineage>
</organism>
<dbReference type="WBParaSite" id="TCONS_00015535.p1">
    <property type="protein sequence ID" value="TCONS_00015535.p1"/>
    <property type="gene ID" value="XLOC_009981"/>
</dbReference>
<evidence type="ECO:0000256" key="11">
    <source>
        <dbReference type="ARBA" id="ARBA00023201"/>
    </source>
</evidence>
<keyword evidence="8 13" id="KW-0406">Ion transport</keyword>
<evidence type="ECO:0000313" key="16">
    <source>
        <dbReference type="WBParaSite" id="TCONS_00015535.p1"/>
    </source>
</evidence>
<feature type="transmembrane region" description="Helical" evidence="14">
    <location>
        <begin position="896"/>
        <end position="919"/>
    </location>
</feature>
<keyword evidence="5 13" id="KW-0812">Transmembrane</keyword>
<keyword evidence="12 13" id="KW-0407">Ion channel</keyword>
<keyword evidence="10" id="KW-0325">Glycoprotein</keyword>
<dbReference type="PANTHER" id="PTHR11690:SF1">
    <property type="entry name" value="DEGENERIN LIKE"/>
    <property type="match status" value="1"/>
</dbReference>
<evidence type="ECO:0000256" key="2">
    <source>
        <dbReference type="ARBA" id="ARBA00007193"/>
    </source>
</evidence>
<accession>A0AAF5DNB8</accession>
<dbReference type="Gene3D" id="1.10.287.770">
    <property type="entry name" value="YojJ-like"/>
    <property type="match status" value="1"/>
</dbReference>
<keyword evidence="7" id="KW-0915">Sodium</keyword>
<evidence type="ECO:0000256" key="14">
    <source>
        <dbReference type="SAM" id="Phobius"/>
    </source>
</evidence>
<keyword evidence="6 14" id="KW-1133">Transmembrane helix</keyword>
<evidence type="ECO:0000256" key="12">
    <source>
        <dbReference type="ARBA" id="ARBA00023303"/>
    </source>
</evidence>
<comment type="similarity">
    <text evidence="2 13">Belongs to the amiloride-sensitive sodium channel (TC 1.A.6) family.</text>
</comment>
<evidence type="ECO:0000256" key="7">
    <source>
        <dbReference type="ARBA" id="ARBA00023053"/>
    </source>
</evidence>
<keyword evidence="9 14" id="KW-0472">Membrane</keyword>
<proteinExistence type="inferred from homology"/>
<keyword evidence="4 13" id="KW-0894">Sodium channel</keyword>
<evidence type="ECO:0000313" key="15">
    <source>
        <dbReference type="Proteomes" id="UP000035681"/>
    </source>
</evidence>
<reference evidence="16" key="1">
    <citation type="submission" date="2024-02" db="UniProtKB">
        <authorList>
            <consortium name="WormBaseParasite"/>
        </authorList>
    </citation>
    <scope>IDENTIFICATION</scope>
</reference>
<evidence type="ECO:0000256" key="4">
    <source>
        <dbReference type="ARBA" id="ARBA00022461"/>
    </source>
</evidence>
<dbReference type="GO" id="GO:0005886">
    <property type="term" value="C:plasma membrane"/>
    <property type="evidence" value="ECO:0007669"/>
    <property type="project" value="TreeGrafter"/>
</dbReference>
<keyword evidence="3 13" id="KW-0813">Transport</keyword>
<feature type="transmembrane region" description="Helical" evidence="14">
    <location>
        <begin position="517"/>
        <end position="539"/>
    </location>
</feature>
<evidence type="ECO:0000256" key="8">
    <source>
        <dbReference type="ARBA" id="ARBA00023065"/>
    </source>
</evidence>
<name>A0AAF5DNB8_STRER</name>
<dbReference type="PANTHER" id="PTHR11690">
    <property type="entry name" value="AMILORIDE-SENSITIVE SODIUM CHANNEL-RELATED"/>
    <property type="match status" value="1"/>
</dbReference>
<evidence type="ECO:0000256" key="10">
    <source>
        <dbReference type="ARBA" id="ARBA00023180"/>
    </source>
</evidence>
<dbReference type="AlphaFoldDB" id="A0AAF5DNB8"/>
<evidence type="ECO:0000256" key="6">
    <source>
        <dbReference type="ARBA" id="ARBA00022989"/>
    </source>
</evidence>
<evidence type="ECO:0000256" key="13">
    <source>
        <dbReference type="RuleBase" id="RU000679"/>
    </source>
</evidence>
<comment type="subcellular location">
    <subcellularLocation>
        <location evidence="1">Membrane</location>
        <topology evidence="1">Multi-pass membrane protein</topology>
    </subcellularLocation>
</comment>
<dbReference type="GO" id="GO:0015280">
    <property type="term" value="F:ligand-gated sodium channel activity"/>
    <property type="evidence" value="ECO:0007669"/>
    <property type="project" value="TreeGrafter"/>
</dbReference>
<keyword evidence="15" id="KW-1185">Reference proteome</keyword>
<evidence type="ECO:0000256" key="3">
    <source>
        <dbReference type="ARBA" id="ARBA00022448"/>
    </source>
</evidence>
<dbReference type="InterPro" id="IPR001873">
    <property type="entry name" value="ENaC"/>
</dbReference>
<dbReference type="Proteomes" id="UP000035681">
    <property type="component" value="Unplaced"/>
</dbReference>
<dbReference type="Pfam" id="PF00858">
    <property type="entry name" value="ASC"/>
    <property type="match status" value="2"/>
</dbReference>
<evidence type="ECO:0000256" key="5">
    <source>
        <dbReference type="ARBA" id="ARBA00022692"/>
    </source>
</evidence>
<feature type="transmembrane region" description="Helical" evidence="14">
    <location>
        <begin position="80"/>
        <end position="101"/>
    </location>
</feature>
<evidence type="ECO:0000256" key="1">
    <source>
        <dbReference type="ARBA" id="ARBA00004141"/>
    </source>
</evidence>
<evidence type="ECO:0000256" key="9">
    <source>
        <dbReference type="ARBA" id="ARBA00023136"/>
    </source>
</evidence>
<sequence length="946" mass="108760">MNSKDNCVDNNNFILKTKHTNFYAINRFRKNNSSFDISKVSLKCDGPRPHTKCHHCSSLWKSELNGLGFLISLKPGIGRYLWLLILLVGISAAIYLTTLVVQEYISKKTTTLVKIERNKELLYPYVTLCPKNSDTIDVSAIRKDIWSFKPALSKKIIDNLIIYALAGGGIDNYGTLISNFNAGDMIELKGLMNSWISQKGSINNLYKYILEDMNFSCEEFFQNCYYGGNDIDCCSIFKPTFVLLRGRCFTLKDFYQRDPDEIGKIGLVIKSLPSAYISNQTYQLQLVVYNSSPGPDIRLFPRFYLNALDWNRFRFTQQKYDLLAGDSQCNSNSNYKGRGSCFIDQWLKEKVFDKYKCTFWYMSYRSPNTTICDPGIIVKNYNDIMPIDLQNVTCLQSCKRFETSIELISRPYNFQLAGINKDNHSLFRIEMSYTLLQTELYKEIITTTVPGFISQIGGHSGLFLENETHERRIHLPNNTLNDDVFSCHSKAENYPPWISEIHGLGQALLSKTKKERIFWWIVLFICGSVCIAMTTMVVIEYINGPTATSTTIKLVSSQQFPAITICPKIPDVIEFDKIYNDMKVHFPNMTEQGCRDLLQYFLAGNGFENMNDLVYFNVSYLNELDNMYKIWSHGYNVKEFFDLIQGRYGIECEDLFKECELSGSKINCCGQVFQQQVVMRRGLCYQTIKGLNQTETDDAGKLAIKMKAPVSSSSTTYTNQPQLIIYVSDNFDYAMDFPRYYIYPNEWNRMFLTSRRIELLEHPGDCTYRIEGTDSVCFISQWLKNTIINVYNCTLTYLNNIPGSSNYPICNLSSITNDYYNTIQLVKAGSINSSLCIPGCHRWEYHPTLQQTPALENFTDYVFNLEVSFYNLQYESVREIYTTSIPGFMSQIGGQFGFFLGLSIITMFQVIIFIIENIINRLTKKIKLLLAKLTKKEESSNATVPS</sequence>
<keyword evidence="11 13" id="KW-0739">Sodium transport</keyword>